<evidence type="ECO:0000256" key="1">
    <source>
        <dbReference type="SAM" id="MobiDB-lite"/>
    </source>
</evidence>
<evidence type="ECO:0000313" key="5">
    <source>
        <dbReference type="EMBL" id="QPI40334.1"/>
    </source>
</evidence>
<dbReference type="AlphaFoldDB" id="A0AAX1JIL0"/>
<dbReference type="Gene3D" id="3.40.50.410">
    <property type="entry name" value="von Willebrand factor, type A domain"/>
    <property type="match status" value="1"/>
</dbReference>
<evidence type="ECO:0000313" key="4">
    <source>
        <dbReference type="EMBL" id="GFG65075.1"/>
    </source>
</evidence>
<dbReference type="KEGG" id="mku:I2456_13415"/>
<dbReference type="EMBL" id="BLKU01000003">
    <property type="protein sequence ID" value="GFG65075.1"/>
    <property type="molecule type" value="Genomic_DNA"/>
</dbReference>
<reference evidence="4" key="2">
    <citation type="submission" date="2020-02" db="EMBL/GenBank/DDBJ databases">
        <authorList>
            <person name="Matsumoto Y."/>
            <person name="Kinjo T."/>
            <person name="Motooka D."/>
            <person name="Nabeya D."/>
            <person name="Jung N."/>
            <person name="Uechi K."/>
            <person name="Horii T."/>
            <person name="Iida T."/>
            <person name="Fujita J."/>
            <person name="Nakamura S."/>
        </authorList>
    </citation>
    <scope>NUCLEOTIDE SEQUENCE</scope>
    <source>
        <strain evidence="4">JCM 13573</strain>
    </source>
</reference>
<evidence type="ECO:0000313" key="7">
    <source>
        <dbReference type="Proteomes" id="UP000663583"/>
    </source>
</evidence>
<gene>
    <name evidence="5" type="ORF">I2456_13415</name>
    <name evidence="4" type="ORF">MKUB_25650</name>
</gene>
<evidence type="ECO:0000259" key="3">
    <source>
        <dbReference type="SMART" id="SM00327"/>
    </source>
</evidence>
<evidence type="ECO:0000313" key="6">
    <source>
        <dbReference type="Proteomes" id="UP000465306"/>
    </source>
</evidence>
<keyword evidence="2" id="KW-1133">Transmembrane helix</keyword>
<keyword evidence="2" id="KW-0472">Membrane</keyword>
<reference evidence="5" key="3">
    <citation type="submission" date="2020-11" db="EMBL/GenBank/DDBJ databases">
        <title>Intraspecies plasmid and genomic variation of Mycobacterium kubicae revealed by the complete genome sequences of two clinical isolates.</title>
        <authorList>
            <person name="Hendrix J.R."/>
            <person name="Epperson L.E."/>
            <person name="Honda J.R."/>
            <person name="Strong M."/>
        </authorList>
    </citation>
    <scope>NUCLEOTIDE SEQUENCE</scope>
    <source>
        <strain evidence="5">JCM 13573</strain>
    </source>
</reference>
<keyword evidence="6" id="KW-1185">Reference proteome</keyword>
<accession>A0AAX1JIL0</accession>
<reference evidence="4 6" key="1">
    <citation type="journal article" date="2019" name="Emerg. Microbes Infect.">
        <title>Comprehensive subspecies identification of 175 nontuberculous mycobacteria species based on 7547 genomic profiles.</title>
        <authorList>
            <person name="Matsumoto Y."/>
            <person name="Kinjo T."/>
            <person name="Motooka D."/>
            <person name="Nabeya D."/>
            <person name="Jung N."/>
            <person name="Uechi K."/>
            <person name="Horii T."/>
            <person name="Iida T."/>
            <person name="Fujita J."/>
            <person name="Nakamura S."/>
        </authorList>
    </citation>
    <scope>NUCLEOTIDE SEQUENCE [LARGE SCALE GENOMIC DNA]</scope>
    <source>
        <strain evidence="4 6">JCM 13573</strain>
    </source>
</reference>
<dbReference type="RefSeq" id="WP_085074297.1">
    <property type="nucleotide sequence ID" value="NZ_BLKU01000003.1"/>
</dbReference>
<dbReference type="Proteomes" id="UP000465306">
    <property type="component" value="Unassembled WGS sequence"/>
</dbReference>
<keyword evidence="2" id="KW-0812">Transmembrane</keyword>
<evidence type="ECO:0000256" key="2">
    <source>
        <dbReference type="SAM" id="Phobius"/>
    </source>
</evidence>
<sequence length="682" mass="70227">MGRHSKPDPEEFADEPSDKYAADQDDRVDASGDHAHGGPPDQPPAQDVAGDYGEESYPSDVDADRYADEYPDFTPPAPERAPQTSEPPAGAPPQPLRGGHRGLSDWRGGHRSAAGRRGVSIGVIVALVTVVVVVASVILWRFFGDALSHRSHTAAARCVGGKDSVAVLTDPSIVDQIKGLADNYNATAGPVGDRCVTVTVNSSGSDAVISGFAGKWPSQLGAQPGLWIPGSSVSAARLAGAAGQKTITDSRSLVTSPVVLAIRPELQQALSTQNWAALPALQTNPTSLAGLNLPTWGSLRLALPMTGNGDATFLAGEAVAAASAPQGAPPTAGTAAVRTLLSGQPKLADDSLNEAMNALLKGGDAAAAPVHAVITTEQQLFARGQSTPDAKGKLASWLPPGPVPLADYPTVLLTGPWLSQEQTTAASAFARYMHKPEQLAKLAKAGFRVNGENPPSSPVTSFPALPAPLSVGDEGMRATLAESMAAPSAGVAATIMLDQSMPNDDGGGKTRLANVVAALSNRIKALPPTAVVGLWTFDGHEGRSEVPTGPLSDPVNGQPRSAVLTTALDKQYSSGGGAVSFTTLRMIYQDALANFRAGQSNSILVITAGPHTDQSLDGPGLQDFIRNSADPARPVAVNVIDFGSDPDRATWEAVARLSGGSYQNVANSGSPDLANAVNTFLS</sequence>
<feature type="compositionally biased region" description="Basic and acidic residues" evidence="1">
    <location>
        <begin position="16"/>
        <end position="36"/>
    </location>
</feature>
<dbReference type="SUPFAM" id="SSF53300">
    <property type="entry name" value="vWA-like"/>
    <property type="match status" value="1"/>
</dbReference>
<dbReference type="SMART" id="SM00327">
    <property type="entry name" value="VWA"/>
    <property type="match status" value="1"/>
</dbReference>
<dbReference type="EMBL" id="CP065047">
    <property type="protein sequence ID" value="QPI40334.1"/>
    <property type="molecule type" value="Genomic_DNA"/>
</dbReference>
<dbReference type="InterPro" id="IPR002035">
    <property type="entry name" value="VWF_A"/>
</dbReference>
<name>A0AAX1JIL0_9MYCO</name>
<dbReference type="InterPro" id="IPR036465">
    <property type="entry name" value="vWFA_dom_sf"/>
</dbReference>
<feature type="domain" description="VWFA" evidence="3">
    <location>
        <begin position="490"/>
        <end position="678"/>
    </location>
</feature>
<dbReference type="Proteomes" id="UP000663583">
    <property type="component" value="Chromosome"/>
</dbReference>
<dbReference type="SUPFAM" id="SSF53850">
    <property type="entry name" value="Periplasmic binding protein-like II"/>
    <property type="match status" value="1"/>
</dbReference>
<protein>
    <submittedName>
        <fullName evidence="5">Substrate-binding domain-containing protein</fullName>
    </submittedName>
</protein>
<dbReference type="Pfam" id="PF13531">
    <property type="entry name" value="SBP_bac_11"/>
    <property type="match status" value="1"/>
</dbReference>
<organism evidence="5 7">
    <name type="scientific">Mycobacterium kubicae</name>
    <dbReference type="NCBI Taxonomy" id="120959"/>
    <lineage>
        <taxon>Bacteria</taxon>
        <taxon>Bacillati</taxon>
        <taxon>Actinomycetota</taxon>
        <taxon>Actinomycetes</taxon>
        <taxon>Mycobacteriales</taxon>
        <taxon>Mycobacteriaceae</taxon>
        <taxon>Mycobacterium</taxon>
        <taxon>Mycobacterium simiae complex</taxon>
    </lineage>
</organism>
<proteinExistence type="predicted"/>
<feature type="transmembrane region" description="Helical" evidence="2">
    <location>
        <begin position="119"/>
        <end position="143"/>
    </location>
</feature>
<feature type="region of interest" description="Disordered" evidence="1">
    <location>
        <begin position="1"/>
        <end position="113"/>
    </location>
</feature>